<feature type="region of interest" description="Disordered" evidence="1">
    <location>
        <begin position="44"/>
        <end position="69"/>
    </location>
</feature>
<name>A0A7V0Z3R8_UNCW3</name>
<evidence type="ECO:0000256" key="1">
    <source>
        <dbReference type="SAM" id="MobiDB-lite"/>
    </source>
</evidence>
<protein>
    <submittedName>
        <fullName evidence="2">Uncharacterized protein</fullName>
    </submittedName>
</protein>
<sequence>MGENNRRLKLGEEVSSEKRNWAMGEEVSMEFRKWKLGQFFDKNKHQTSKPISSTNADILNSKPASSPKY</sequence>
<proteinExistence type="predicted"/>
<comment type="caution">
    <text evidence="2">The sequence shown here is derived from an EMBL/GenBank/DDBJ whole genome shotgun (WGS) entry which is preliminary data.</text>
</comment>
<evidence type="ECO:0000313" key="2">
    <source>
        <dbReference type="EMBL" id="HDY58073.1"/>
    </source>
</evidence>
<dbReference type="AlphaFoldDB" id="A0A7V0Z3R8"/>
<dbReference type="EMBL" id="DSKY01000002">
    <property type="protein sequence ID" value="HDY58073.1"/>
    <property type="molecule type" value="Genomic_DNA"/>
</dbReference>
<gene>
    <name evidence="2" type="ORF">ENP86_00740</name>
</gene>
<organism evidence="2">
    <name type="scientific">candidate division WOR-3 bacterium</name>
    <dbReference type="NCBI Taxonomy" id="2052148"/>
    <lineage>
        <taxon>Bacteria</taxon>
        <taxon>Bacteria division WOR-3</taxon>
    </lineage>
</organism>
<accession>A0A7V0Z3R8</accession>
<reference evidence="2" key="1">
    <citation type="journal article" date="2020" name="mSystems">
        <title>Genome- and Community-Level Interaction Insights into Carbon Utilization and Element Cycling Functions of Hydrothermarchaeota in Hydrothermal Sediment.</title>
        <authorList>
            <person name="Zhou Z."/>
            <person name="Liu Y."/>
            <person name="Xu W."/>
            <person name="Pan J."/>
            <person name="Luo Z.H."/>
            <person name="Li M."/>
        </authorList>
    </citation>
    <scope>NUCLEOTIDE SEQUENCE [LARGE SCALE GENOMIC DNA]</scope>
    <source>
        <strain evidence="2">SpSt-258</strain>
    </source>
</reference>
<feature type="compositionally biased region" description="Polar residues" evidence="1">
    <location>
        <begin position="48"/>
        <end position="69"/>
    </location>
</feature>